<dbReference type="Proteomes" id="UP000076842">
    <property type="component" value="Unassembled WGS sequence"/>
</dbReference>
<dbReference type="AlphaFoldDB" id="A0A165JET7"/>
<protein>
    <submittedName>
        <fullName evidence="1">Uncharacterized protein</fullName>
    </submittedName>
</protein>
<reference evidence="1 2" key="1">
    <citation type="journal article" date="2016" name="Mol. Biol. Evol.">
        <title>Comparative Genomics of Early-Diverging Mushroom-Forming Fungi Provides Insights into the Origins of Lignocellulose Decay Capabilities.</title>
        <authorList>
            <person name="Nagy L.G."/>
            <person name="Riley R."/>
            <person name="Tritt A."/>
            <person name="Adam C."/>
            <person name="Daum C."/>
            <person name="Floudas D."/>
            <person name="Sun H."/>
            <person name="Yadav J.S."/>
            <person name="Pangilinan J."/>
            <person name="Larsson K.H."/>
            <person name="Matsuura K."/>
            <person name="Barry K."/>
            <person name="Labutti K."/>
            <person name="Kuo R."/>
            <person name="Ohm R.A."/>
            <person name="Bhattacharya S.S."/>
            <person name="Shirouzu T."/>
            <person name="Yoshinaga Y."/>
            <person name="Martin F.M."/>
            <person name="Grigoriev I.V."/>
            <person name="Hibbett D.S."/>
        </authorList>
    </citation>
    <scope>NUCLEOTIDE SEQUENCE [LARGE SCALE GENOMIC DNA]</scope>
    <source>
        <strain evidence="1 2">HHB12733</strain>
    </source>
</reference>
<evidence type="ECO:0000313" key="2">
    <source>
        <dbReference type="Proteomes" id="UP000076842"/>
    </source>
</evidence>
<gene>
    <name evidence="1" type="ORF">CALCODRAFT_506071</name>
</gene>
<name>A0A165JET7_9BASI</name>
<dbReference type="STRING" id="1353952.A0A165JET7"/>
<evidence type="ECO:0000313" key="1">
    <source>
        <dbReference type="EMBL" id="KZT61748.1"/>
    </source>
</evidence>
<dbReference type="EMBL" id="KV423921">
    <property type="protein sequence ID" value="KZT61748.1"/>
    <property type="molecule type" value="Genomic_DNA"/>
</dbReference>
<dbReference type="InParanoid" id="A0A165JET7"/>
<keyword evidence="2" id="KW-1185">Reference proteome</keyword>
<organism evidence="1 2">
    <name type="scientific">Calocera cornea HHB12733</name>
    <dbReference type="NCBI Taxonomy" id="1353952"/>
    <lineage>
        <taxon>Eukaryota</taxon>
        <taxon>Fungi</taxon>
        <taxon>Dikarya</taxon>
        <taxon>Basidiomycota</taxon>
        <taxon>Agaricomycotina</taxon>
        <taxon>Dacrymycetes</taxon>
        <taxon>Dacrymycetales</taxon>
        <taxon>Dacrymycetaceae</taxon>
        <taxon>Calocera</taxon>
    </lineage>
</organism>
<dbReference type="OrthoDB" id="10602803at2759"/>
<dbReference type="InterPro" id="IPR011333">
    <property type="entry name" value="SKP1/BTB/POZ_sf"/>
</dbReference>
<dbReference type="Gene3D" id="3.30.710.10">
    <property type="entry name" value="Potassium Channel Kv1.1, Chain A"/>
    <property type="match status" value="1"/>
</dbReference>
<proteinExistence type="predicted"/>
<dbReference type="SUPFAM" id="SSF54695">
    <property type="entry name" value="POZ domain"/>
    <property type="match status" value="1"/>
</dbReference>
<accession>A0A165JET7</accession>
<sequence>MAHPAAVSSSPVYLLACDDGLMYETTAGALRHMSVLYACVQDDPQRTERIPVHNVSAQVLEKVISITSARKVVTLDSDHEPIQLVHADATFDDWDLAYIGRDADHIFQLLQVILVVIWSDLLMTRRQAADYLDIPGLLYDLSGTVDVCLILLRALACKGLIELWFGNSVESIRDSLGDLVEAGTATENATADQHCRDGAFAEAVKEIWASFGAGW</sequence>